<dbReference type="EMBL" id="CP019329">
    <property type="protein sequence ID" value="APX98641.1"/>
    <property type="molecule type" value="Genomic_DNA"/>
</dbReference>
<name>A0A1N7G1V5_9EURY</name>
<gene>
    <name evidence="2" type="ORF">BB347_18290</name>
    <name evidence="3" type="ORF">SAMN05421809_3675</name>
</gene>
<dbReference type="Proteomes" id="UP000185687">
    <property type="component" value="Unassembled WGS sequence"/>
</dbReference>
<reference evidence="3 4" key="2">
    <citation type="submission" date="2017-01" db="EMBL/GenBank/DDBJ databases">
        <authorList>
            <person name="Mah S.A."/>
            <person name="Swanson W.J."/>
            <person name="Moy G.W."/>
            <person name="Vacquier V.D."/>
        </authorList>
    </citation>
    <scope>NUCLEOTIDE SEQUENCE [LARGE SCALE GENOMIC DNA]</scope>
    <source>
        <strain evidence="3 4">CGMCC 1.8909</strain>
    </source>
</reference>
<evidence type="ECO:0000313" key="4">
    <source>
        <dbReference type="Proteomes" id="UP000185687"/>
    </source>
</evidence>
<feature type="compositionally biased region" description="Basic and acidic residues" evidence="1">
    <location>
        <begin position="1"/>
        <end position="10"/>
    </location>
</feature>
<accession>A0A1N7G1V5</accession>
<protein>
    <submittedName>
        <fullName evidence="3">Uncharacterized protein</fullName>
    </submittedName>
</protein>
<dbReference type="Proteomes" id="UP000187321">
    <property type="component" value="Plasmid unnamed2"/>
</dbReference>
<dbReference type="OrthoDB" id="338908at2157"/>
<feature type="region of interest" description="Disordered" evidence="1">
    <location>
        <begin position="1"/>
        <end position="31"/>
    </location>
</feature>
<proteinExistence type="predicted"/>
<dbReference type="GeneID" id="30957935"/>
<evidence type="ECO:0000256" key="1">
    <source>
        <dbReference type="SAM" id="MobiDB-lite"/>
    </source>
</evidence>
<reference evidence="2 5" key="1">
    <citation type="submission" date="2017-01" db="EMBL/GenBank/DDBJ databases">
        <title>Complete genome sequence of Haloterrigena daqingensis type strain (JX313T).</title>
        <authorList>
            <person name="Shuang W."/>
        </authorList>
    </citation>
    <scope>NUCLEOTIDE SEQUENCE [LARGE SCALE GENOMIC DNA]</scope>
    <source>
        <strain evidence="5">JX313</strain>
        <strain evidence="2">JX313T</strain>
        <plasmid evidence="5">Plasmid unnamed2</plasmid>
        <plasmid evidence="2">unnamed2</plasmid>
    </source>
</reference>
<keyword evidence="2" id="KW-0614">Plasmid</keyword>
<evidence type="ECO:0000313" key="3">
    <source>
        <dbReference type="EMBL" id="SIS06557.1"/>
    </source>
</evidence>
<dbReference type="EMBL" id="FTNP01000008">
    <property type="protein sequence ID" value="SIS06557.1"/>
    <property type="molecule type" value="Genomic_DNA"/>
</dbReference>
<sequence length="168" mass="19071">MTDRGRDQNSSDHPSGLDDPQETAARVQRRVAAVNTTASRAVDESINLTDTQYPSSSLSNTQSELCKLMGQTREALSQTERAITATDSEYGEPTPRQITDEHADRLRETYDGPLQNLALMLLGFNRRKWLYEQPETRGAEEVERHGLTSNQREWLNDLQDAWRAYDGE</sequence>
<dbReference type="AlphaFoldDB" id="A0A1N7G1V5"/>
<evidence type="ECO:0000313" key="5">
    <source>
        <dbReference type="Proteomes" id="UP000187321"/>
    </source>
</evidence>
<dbReference type="RefSeq" id="WP_076584112.1">
    <property type="nucleotide sequence ID" value="NZ_CP019329.1"/>
</dbReference>
<geneLocation type="plasmid" evidence="2">
    <name>unnamed2</name>
</geneLocation>
<evidence type="ECO:0000313" key="2">
    <source>
        <dbReference type="EMBL" id="APX98641.1"/>
    </source>
</evidence>
<dbReference type="KEGG" id="hda:BB347_18290"/>
<organism evidence="3 4">
    <name type="scientific">Natronorubrum daqingense</name>
    <dbReference type="NCBI Taxonomy" id="588898"/>
    <lineage>
        <taxon>Archaea</taxon>
        <taxon>Methanobacteriati</taxon>
        <taxon>Methanobacteriota</taxon>
        <taxon>Stenosarchaea group</taxon>
        <taxon>Halobacteria</taxon>
        <taxon>Halobacteriales</taxon>
        <taxon>Natrialbaceae</taxon>
        <taxon>Natronorubrum</taxon>
    </lineage>
</organism>
<keyword evidence="4" id="KW-1185">Reference proteome</keyword>